<dbReference type="InterPro" id="IPR012910">
    <property type="entry name" value="Plug_dom"/>
</dbReference>
<keyword evidence="9" id="KW-0675">Receptor</keyword>
<organism evidence="9 10">
    <name type="scientific">Lacibacter luteus</name>
    <dbReference type="NCBI Taxonomy" id="2508719"/>
    <lineage>
        <taxon>Bacteria</taxon>
        <taxon>Pseudomonadati</taxon>
        <taxon>Bacteroidota</taxon>
        <taxon>Chitinophagia</taxon>
        <taxon>Chitinophagales</taxon>
        <taxon>Chitinophagaceae</taxon>
        <taxon>Lacibacter</taxon>
    </lineage>
</organism>
<accession>A0A4Q1CIN8</accession>
<dbReference type="FunFam" id="2.170.130.10:FF:000003">
    <property type="entry name" value="SusC/RagA family TonB-linked outer membrane protein"/>
    <property type="match status" value="1"/>
</dbReference>
<dbReference type="Gene3D" id="2.60.40.1120">
    <property type="entry name" value="Carboxypeptidase-like, regulatory domain"/>
    <property type="match status" value="1"/>
</dbReference>
<dbReference type="NCBIfam" id="TIGR04056">
    <property type="entry name" value="OMP_RagA_SusC"/>
    <property type="match status" value="1"/>
</dbReference>
<feature type="domain" description="TonB-dependent receptor plug" evidence="8">
    <location>
        <begin position="129"/>
        <end position="234"/>
    </location>
</feature>
<evidence type="ECO:0000313" key="10">
    <source>
        <dbReference type="Proteomes" id="UP000290204"/>
    </source>
</evidence>
<reference evidence="9 10" key="1">
    <citation type="submission" date="2019-01" db="EMBL/GenBank/DDBJ databases">
        <title>Lacibacter sp. strain TTM-7.</title>
        <authorList>
            <person name="Chen W.-M."/>
        </authorList>
    </citation>
    <scope>NUCLEOTIDE SEQUENCE [LARGE SCALE GENOMIC DNA]</scope>
    <source>
        <strain evidence="9 10">TTM-7</strain>
    </source>
</reference>
<dbReference type="InterPro" id="IPR008969">
    <property type="entry name" value="CarboxyPept-like_regulatory"/>
</dbReference>
<comment type="subcellular location">
    <subcellularLocation>
        <location evidence="1 7">Cell outer membrane</location>
        <topology evidence="1 7">Multi-pass membrane protein</topology>
    </subcellularLocation>
</comment>
<dbReference type="GO" id="GO:0009279">
    <property type="term" value="C:cell outer membrane"/>
    <property type="evidence" value="ECO:0007669"/>
    <property type="project" value="UniProtKB-SubCell"/>
</dbReference>
<dbReference type="InterPro" id="IPR023996">
    <property type="entry name" value="TonB-dep_OMP_SusC/RagA"/>
</dbReference>
<keyword evidence="3 7" id="KW-1134">Transmembrane beta strand</keyword>
<dbReference type="RefSeq" id="WP_129131303.1">
    <property type="nucleotide sequence ID" value="NZ_SDHW01000003.1"/>
</dbReference>
<dbReference type="SUPFAM" id="SSF49464">
    <property type="entry name" value="Carboxypeptidase regulatory domain-like"/>
    <property type="match status" value="1"/>
</dbReference>
<dbReference type="Pfam" id="PF13715">
    <property type="entry name" value="CarbopepD_reg_2"/>
    <property type="match status" value="1"/>
</dbReference>
<proteinExistence type="inferred from homology"/>
<evidence type="ECO:0000256" key="3">
    <source>
        <dbReference type="ARBA" id="ARBA00022452"/>
    </source>
</evidence>
<comment type="similarity">
    <text evidence="7">Belongs to the TonB-dependent receptor family.</text>
</comment>
<dbReference type="InterPro" id="IPR036942">
    <property type="entry name" value="Beta-barrel_TonB_sf"/>
</dbReference>
<keyword evidence="4 7" id="KW-0812">Transmembrane</keyword>
<evidence type="ECO:0000256" key="6">
    <source>
        <dbReference type="ARBA" id="ARBA00023237"/>
    </source>
</evidence>
<dbReference type="InterPro" id="IPR039426">
    <property type="entry name" value="TonB-dep_rcpt-like"/>
</dbReference>
<keyword evidence="2 7" id="KW-0813">Transport</keyword>
<comment type="caution">
    <text evidence="9">The sequence shown here is derived from an EMBL/GenBank/DDBJ whole genome shotgun (WGS) entry which is preliminary data.</text>
</comment>
<evidence type="ECO:0000256" key="2">
    <source>
        <dbReference type="ARBA" id="ARBA00022448"/>
    </source>
</evidence>
<evidence type="ECO:0000313" key="9">
    <source>
        <dbReference type="EMBL" id="RXK59929.1"/>
    </source>
</evidence>
<dbReference type="NCBIfam" id="TIGR04057">
    <property type="entry name" value="SusC_RagA_signa"/>
    <property type="match status" value="1"/>
</dbReference>
<keyword evidence="5 7" id="KW-0472">Membrane</keyword>
<evidence type="ECO:0000256" key="1">
    <source>
        <dbReference type="ARBA" id="ARBA00004571"/>
    </source>
</evidence>
<evidence type="ECO:0000256" key="5">
    <source>
        <dbReference type="ARBA" id="ARBA00023136"/>
    </source>
</evidence>
<gene>
    <name evidence="9" type="ORF">ESA94_12835</name>
</gene>
<dbReference type="Gene3D" id="2.40.170.20">
    <property type="entry name" value="TonB-dependent receptor, beta-barrel domain"/>
    <property type="match status" value="1"/>
</dbReference>
<dbReference type="SUPFAM" id="SSF56935">
    <property type="entry name" value="Porins"/>
    <property type="match status" value="1"/>
</dbReference>
<name>A0A4Q1CIN8_9BACT</name>
<dbReference type="Gene3D" id="2.170.130.10">
    <property type="entry name" value="TonB-dependent receptor, plug domain"/>
    <property type="match status" value="1"/>
</dbReference>
<keyword evidence="6 7" id="KW-0998">Cell outer membrane</keyword>
<dbReference type="EMBL" id="SDHW01000003">
    <property type="protein sequence ID" value="RXK59929.1"/>
    <property type="molecule type" value="Genomic_DNA"/>
</dbReference>
<dbReference type="Pfam" id="PF07715">
    <property type="entry name" value="Plug"/>
    <property type="match status" value="1"/>
</dbReference>
<dbReference type="Proteomes" id="UP000290204">
    <property type="component" value="Unassembled WGS sequence"/>
</dbReference>
<dbReference type="InterPro" id="IPR037066">
    <property type="entry name" value="Plug_dom_sf"/>
</dbReference>
<keyword evidence="10" id="KW-1185">Reference proteome</keyword>
<evidence type="ECO:0000259" key="8">
    <source>
        <dbReference type="Pfam" id="PF07715"/>
    </source>
</evidence>
<evidence type="ECO:0000256" key="7">
    <source>
        <dbReference type="PROSITE-ProRule" id="PRU01360"/>
    </source>
</evidence>
<dbReference type="OrthoDB" id="899266at2"/>
<sequence>MKVQKTFHAQKSRLWTWTQVLSFFFLFLLSVSSLSAQSKLLAGIVTDATGAPVEGVNVVVKNSNNGVTTDKSGKFSINVNIGNVLVFSSAGFVTQEVAVDERATINIVLANNATSLENVVVIGYGSQKKVNLSGAVAVVNGKDIVNRPVPNVTGALQGVLPGVTVIRSSGKPGAEGYGIRVRGFTSANNASALVLVDGVEQDINLLDPNDIESISVLKDASASAIYGARAAAGVILVTTKQGAAGKTRINFNSYYGINITARQPERLNSWDEQTLIDEARFNATGAREFNAEQIEWLKNPNFSSRPNPTADRWEYFGNNNWLKEGMDKINHQQNHSLSIGGGEQKLNYLLSGSYYKRDGVLRFGPDDNKRYNIKLNVNSELNRYLSLKVTTGYIGSFTRENSYGTEQIINRLYRSRARQSLYVPKDDVTGNIYNGDLQVNAVDIEKNAGMETRDYETFTGKINFQVKNVIKGLTLDVIAWRNQSSYNLENQAKTLYWYGRSTNTVRFSINTPNQLTLVKNKAYQNNMQSFLTYNFKLKDHSFTLLQGGSYEEYRKDEAQATGQSMPSNDFFSLNFADPLTKTSRDIVQSWALASAFGRFNYNYKGRYLAEASYRYDGSSRLVPTNRWRFYPSFSAGWRVDQENFMKNFYFVNNLKLRASWGTLGNSDALGYYDYLALLTSGLSTANNVVFNNTRTQYVYQSIQSSPDLTWETVTQSNIGLDLGVLANRLTVTLDYYEKIVTDLLAIPNLPNIIGVTPGYINSGKLKSWGTELDVKWRDRIGKVDYRVGFNISDNQNKLLEYNDRNSIGTGGVIQYLEGFPMNSVWGFKTDGFFQTQAEADAYKAKVVYPFFANPKPGDMKYLDLNGDGKIDAGGGTPDNPGDLVFLGTTNSRYTYGFDLGATWKGLDFSIFFQGALVRKFLISEETLSPILGTADMPWTIHMDRWTPENPNAFFPRMYQTSAHNYRPSDRWAQNGSYLRLKNVQIGYTLPIKNKSIKEIKVYVSGQDLWEATKVLKVFDPEVGNNVGATTYPFYRTVAFGLNISL</sequence>
<dbReference type="InterPro" id="IPR023997">
    <property type="entry name" value="TonB-dep_OMP_SusC/RagA_CS"/>
</dbReference>
<dbReference type="PROSITE" id="PS52016">
    <property type="entry name" value="TONB_DEPENDENT_REC_3"/>
    <property type="match status" value="1"/>
</dbReference>
<dbReference type="AlphaFoldDB" id="A0A4Q1CIN8"/>
<protein>
    <submittedName>
        <fullName evidence="9">TonB-dependent receptor</fullName>
    </submittedName>
</protein>
<evidence type="ECO:0000256" key="4">
    <source>
        <dbReference type="ARBA" id="ARBA00022692"/>
    </source>
</evidence>